<dbReference type="Gene3D" id="1.10.1610.10">
    <property type="match status" value="1"/>
</dbReference>
<dbReference type="EMBL" id="RXIL01000084">
    <property type="protein sequence ID" value="RZN69194.1"/>
    <property type="molecule type" value="Genomic_DNA"/>
</dbReference>
<dbReference type="AlphaFoldDB" id="A0A520KWG1"/>
<comment type="similarity">
    <text evidence="2">Belongs to the CobT family.</text>
</comment>
<dbReference type="InterPro" id="IPR003200">
    <property type="entry name" value="Nict_dMeBzImd_PRibTrfase"/>
</dbReference>
<dbReference type="Gene3D" id="3.40.50.10210">
    <property type="match status" value="1"/>
</dbReference>
<proteinExistence type="inferred from homology"/>
<comment type="pathway">
    <text evidence="1">Nucleoside biosynthesis; alpha-ribazole biosynthesis; alpha-ribazole from 5,6-dimethylbenzimidazole: step 1/2.</text>
</comment>
<sequence>MGGGNKLEETIKKIGSLDEDAMERARRRQSELTKPVGSLGVLEEISIKLAGIAGDPMPKIKEKLIITMAGDHGVVEADVSAYPSDVTGQMVNNFLAGGAAVNVLARHIGARIVVVDMGVAADINEPGLIVKKIGYGTKNMVKGAAMSREDAIKAIEAGITVFEEEYEKGIEIVGTGDMGIGNTTPSSAIIAAVVGCDPKLVTGRGTGIDDISLGKKINAIKKAIEINGPFEDAIDLLSKLGGFEIAGITGVILSAASHRVPVVIDGFISGASAIIAGEIEPRSKNFIFASHKSVEIGHKVILDHLGLSPILNLNMRLGEGTGAALAMSIIEASSKILNEMKTFEEAGISEKI</sequence>
<dbReference type="UniPathway" id="UPA00061">
    <property type="reaction ID" value="UER00516"/>
</dbReference>
<dbReference type="PANTHER" id="PTHR43463:SF1">
    <property type="entry name" value="NICOTINATE-NUCLEOTIDE--DIMETHYLBENZIMIDAZOLE PHOSPHORIBOSYLTRANSFERASE"/>
    <property type="match status" value="1"/>
</dbReference>
<dbReference type="HAMAP" id="MF_00230">
    <property type="entry name" value="CobT"/>
    <property type="match status" value="1"/>
</dbReference>
<dbReference type="CDD" id="cd02439">
    <property type="entry name" value="DMB-PRT_CobT"/>
    <property type="match status" value="1"/>
</dbReference>
<keyword evidence="6 10" id="KW-0328">Glycosyltransferase</keyword>
<dbReference type="SUPFAM" id="SSF52733">
    <property type="entry name" value="Nicotinate mononucleotide:5,6-dimethylbenzimidazole phosphoribosyltransferase (CobT)"/>
    <property type="match status" value="1"/>
</dbReference>
<evidence type="ECO:0000256" key="3">
    <source>
        <dbReference type="ARBA" id="ARBA00011991"/>
    </source>
</evidence>
<dbReference type="GO" id="GO:0008939">
    <property type="term" value="F:nicotinate-nucleotide-dimethylbenzimidazole phosphoribosyltransferase activity"/>
    <property type="evidence" value="ECO:0007669"/>
    <property type="project" value="UniProtKB-EC"/>
</dbReference>
<gene>
    <name evidence="10" type="primary">cobT</name>
    <name evidence="10" type="ORF">EF807_04830</name>
</gene>
<evidence type="ECO:0000256" key="9">
    <source>
        <dbReference type="ARBA" id="ARBA00047340"/>
    </source>
</evidence>
<evidence type="ECO:0000256" key="4">
    <source>
        <dbReference type="ARBA" id="ARBA00015486"/>
    </source>
</evidence>
<dbReference type="InterPro" id="IPR036087">
    <property type="entry name" value="Nict_dMeBzImd_PRibTrfase_sf"/>
</dbReference>
<keyword evidence="5" id="KW-0169">Cobalamin biosynthesis</keyword>
<dbReference type="PANTHER" id="PTHR43463">
    <property type="entry name" value="NICOTINATE-NUCLEOTIDE--DIMETHYLBENZIMIDAZOLE PHOSPHORIBOSYLTRANSFERASE"/>
    <property type="match status" value="1"/>
</dbReference>
<comment type="catalytic activity">
    <reaction evidence="9">
        <text>5,6-dimethylbenzimidazole + nicotinate beta-D-ribonucleotide = alpha-ribazole 5'-phosphate + nicotinate + H(+)</text>
        <dbReference type="Rhea" id="RHEA:11196"/>
        <dbReference type="ChEBI" id="CHEBI:15378"/>
        <dbReference type="ChEBI" id="CHEBI:15890"/>
        <dbReference type="ChEBI" id="CHEBI:32544"/>
        <dbReference type="ChEBI" id="CHEBI:57502"/>
        <dbReference type="ChEBI" id="CHEBI:57918"/>
        <dbReference type="EC" id="2.4.2.21"/>
    </reaction>
</comment>
<evidence type="ECO:0000256" key="5">
    <source>
        <dbReference type="ARBA" id="ARBA00022573"/>
    </source>
</evidence>
<evidence type="ECO:0000256" key="8">
    <source>
        <dbReference type="ARBA" id="ARBA00030686"/>
    </source>
</evidence>
<comment type="caution">
    <text evidence="10">The sequence shown here is derived from an EMBL/GenBank/DDBJ whole genome shotgun (WGS) entry which is preliminary data.</text>
</comment>
<dbReference type="InterPro" id="IPR017846">
    <property type="entry name" value="Nict_dMeBzImd_PRibTrfase_bact"/>
</dbReference>
<evidence type="ECO:0000256" key="2">
    <source>
        <dbReference type="ARBA" id="ARBA00007110"/>
    </source>
</evidence>
<dbReference type="NCBIfam" id="TIGR03160">
    <property type="entry name" value="cobT_DBIPRT"/>
    <property type="match status" value="1"/>
</dbReference>
<evidence type="ECO:0000313" key="11">
    <source>
        <dbReference type="Proteomes" id="UP000320766"/>
    </source>
</evidence>
<reference evidence="10 11" key="1">
    <citation type="journal article" date="2019" name="Nat. Microbiol.">
        <title>Wide diversity of methane and short-chain alkane metabolisms in uncultured archaea.</title>
        <authorList>
            <person name="Borrel G."/>
            <person name="Adam P.S."/>
            <person name="McKay L.J."/>
            <person name="Chen L.X."/>
            <person name="Sierra-Garcia I.N."/>
            <person name="Sieber C.M."/>
            <person name="Letourneur Q."/>
            <person name="Ghozlane A."/>
            <person name="Andersen G.L."/>
            <person name="Li W.J."/>
            <person name="Hallam S.J."/>
            <person name="Muyzer G."/>
            <person name="de Oliveira V.M."/>
            <person name="Inskeep W.P."/>
            <person name="Banfield J.F."/>
            <person name="Gribaldo S."/>
        </authorList>
    </citation>
    <scope>NUCLEOTIDE SEQUENCE [LARGE SCALE GENOMIC DNA]</scope>
    <source>
        <strain evidence="10">NM1b</strain>
    </source>
</reference>
<evidence type="ECO:0000256" key="6">
    <source>
        <dbReference type="ARBA" id="ARBA00022676"/>
    </source>
</evidence>
<organism evidence="10 11">
    <name type="scientific">Candidatus Methanolliviera hydrocarbonicum</name>
    <dbReference type="NCBI Taxonomy" id="2491085"/>
    <lineage>
        <taxon>Archaea</taxon>
        <taxon>Methanobacteriati</taxon>
        <taxon>Methanobacteriota</taxon>
        <taxon>Candidatus Methanoliparia</taxon>
        <taxon>Candidatus Methanoliparales</taxon>
        <taxon>Candidatus Methanollivieraceae</taxon>
        <taxon>Candidatus Methanolliviera</taxon>
    </lineage>
</organism>
<evidence type="ECO:0000313" key="10">
    <source>
        <dbReference type="EMBL" id="RZN69194.1"/>
    </source>
</evidence>
<dbReference type="EC" id="2.4.2.21" evidence="3"/>
<protein>
    <recommendedName>
        <fullName evidence="4">Nicotinate-nucleotide--dimethylbenzimidazole phosphoribosyltransferase</fullName>
        <ecNumber evidence="3">2.4.2.21</ecNumber>
    </recommendedName>
    <alternativeName>
        <fullName evidence="8">N(1)-alpha-phosphoribosyltransferase</fullName>
    </alternativeName>
</protein>
<dbReference type="InterPro" id="IPR023195">
    <property type="entry name" value="Nict_dMeBzImd_PRibTrfase_N"/>
</dbReference>
<evidence type="ECO:0000256" key="7">
    <source>
        <dbReference type="ARBA" id="ARBA00022679"/>
    </source>
</evidence>
<dbReference type="NCBIfam" id="NF000996">
    <property type="entry name" value="PRK00105.1"/>
    <property type="match status" value="1"/>
</dbReference>
<dbReference type="Proteomes" id="UP000320766">
    <property type="component" value="Unassembled WGS sequence"/>
</dbReference>
<accession>A0A520KWG1</accession>
<dbReference type="FunFam" id="3.40.50.10210:FF:000001">
    <property type="entry name" value="Nicotinate-nucleotide--dimethylbenzimidazole phosphoribosyltransferase"/>
    <property type="match status" value="1"/>
</dbReference>
<keyword evidence="7 10" id="KW-0808">Transferase</keyword>
<evidence type="ECO:0000256" key="1">
    <source>
        <dbReference type="ARBA" id="ARBA00005049"/>
    </source>
</evidence>
<dbReference type="GO" id="GO:0009236">
    <property type="term" value="P:cobalamin biosynthetic process"/>
    <property type="evidence" value="ECO:0007669"/>
    <property type="project" value="UniProtKB-KW"/>
</dbReference>
<name>A0A520KWG1_9EURY</name>
<dbReference type="Pfam" id="PF02277">
    <property type="entry name" value="DBI_PRT"/>
    <property type="match status" value="1"/>
</dbReference>